<keyword evidence="1" id="KW-1133">Transmembrane helix</keyword>
<dbReference type="PANTHER" id="PTHR34220">
    <property type="entry name" value="SENSOR HISTIDINE KINASE YPDA"/>
    <property type="match status" value="1"/>
</dbReference>
<dbReference type="InterPro" id="IPR010559">
    <property type="entry name" value="Sig_transdc_His_kin_internal"/>
</dbReference>
<feature type="transmembrane region" description="Helical" evidence="1">
    <location>
        <begin position="31"/>
        <end position="52"/>
    </location>
</feature>
<evidence type="ECO:0000259" key="3">
    <source>
        <dbReference type="Pfam" id="PF06580"/>
    </source>
</evidence>
<name>A0ABX0TMN6_9SPHN</name>
<dbReference type="PANTHER" id="PTHR34220:SF7">
    <property type="entry name" value="SENSOR HISTIDINE KINASE YPDA"/>
    <property type="match status" value="1"/>
</dbReference>
<evidence type="ECO:0000313" key="4">
    <source>
        <dbReference type="EMBL" id="NIJ06793.1"/>
    </source>
</evidence>
<evidence type="ECO:0000259" key="2">
    <source>
        <dbReference type="Pfam" id="PF02518"/>
    </source>
</evidence>
<evidence type="ECO:0008006" key="6">
    <source>
        <dbReference type="Google" id="ProtNLM"/>
    </source>
</evidence>
<dbReference type="EMBL" id="JAAOZC010000001">
    <property type="protein sequence ID" value="NIJ06793.1"/>
    <property type="molecule type" value="Genomic_DNA"/>
</dbReference>
<dbReference type="Proteomes" id="UP000727456">
    <property type="component" value="Unassembled WGS sequence"/>
</dbReference>
<dbReference type="Pfam" id="PF06580">
    <property type="entry name" value="His_kinase"/>
    <property type="match status" value="1"/>
</dbReference>
<dbReference type="InterPro" id="IPR050640">
    <property type="entry name" value="Bact_2-comp_sensor_kinase"/>
</dbReference>
<dbReference type="Pfam" id="PF02518">
    <property type="entry name" value="HATPase_c"/>
    <property type="match status" value="1"/>
</dbReference>
<gene>
    <name evidence="4" type="ORF">FHS31_000375</name>
</gene>
<protein>
    <recommendedName>
        <fullName evidence="6">Sensor histidine kinase</fullName>
    </recommendedName>
</protein>
<feature type="domain" description="Signal transduction histidine kinase internal region" evidence="3">
    <location>
        <begin position="177"/>
        <end position="257"/>
    </location>
</feature>
<dbReference type="SUPFAM" id="SSF55874">
    <property type="entry name" value="ATPase domain of HSP90 chaperone/DNA topoisomerase II/histidine kinase"/>
    <property type="match status" value="1"/>
</dbReference>
<keyword evidence="1" id="KW-0472">Membrane</keyword>
<dbReference type="Gene3D" id="3.30.565.10">
    <property type="entry name" value="Histidine kinase-like ATPase, C-terminal domain"/>
    <property type="match status" value="1"/>
</dbReference>
<accession>A0ABX0TMN6</accession>
<feature type="transmembrane region" description="Helical" evidence="1">
    <location>
        <begin position="64"/>
        <end position="86"/>
    </location>
</feature>
<proteinExistence type="predicted"/>
<reference evidence="4 5" key="1">
    <citation type="submission" date="2020-03" db="EMBL/GenBank/DDBJ databases">
        <title>Genomic Encyclopedia of Type Strains, Phase III (KMG-III): the genomes of soil and plant-associated and newly described type strains.</title>
        <authorList>
            <person name="Whitman W."/>
        </authorList>
    </citation>
    <scope>NUCLEOTIDE SEQUENCE [LARGE SCALE GENOMIC DNA]</scope>
    <source>
        <strain evidence="4 5">CECT 8804</strain>
    </source>
</reference>
<feature type="transmembrane region" description="Helical" evidence="1">
    <location>
        <begin position="141"/>
        <end position="163"/>
    </location>
</feature>
<comment type="caution">
    <text evidence="4">The sequence shown here is derived from an EMBL/GenBank/DDBJ whole genome shotgun (WGS) entry which is preliminary data.</text>
</comment>
<keyword evidence="5" id="KW-1185">Reference proteome</keyword>
<keyword evidence="1" id="KW-0812">Transmembrane</keyword>
<evidence type="ECO:0000313" key="5">
    <source>
        <dbReference type="Proteomes" id="UP000727456"/>
    </source>
</evidence>
<organism evidence="4 5">
    <name type="scientific">Sphingomonas vulcanisoli</name>
    <dbReference type="NCBI Taxonomy" id="1658060"/>
    <lineage>
        <taxon>Bacteria</taxon>
        <taxon>Pseudomonadati</taxon>
        <taxon>Pseudomonadota</taxon>
        <taxon>Alphaproteobacteria</taxon>
        <taxon>Sphingomonadales</taxon>
        <taxon>Sphingomonadaceae</taxon>
        <taxon>Sphingomonas</taxon>
    </lineage>
</organism>
<feature type="domain" description="Histidine kinase/HSP90-like ATPase" evidence="2">
    <location>
        <begin position="276"/>
        <end position="367"/>
    </location>
</feature>
<dbReference type="InterPro" id="IPR036890">
    <property type="entry name" value="HATPase_C_sf"/>
</dbReference>
<evidence type="ECO:0000256" key="1">
    <source>
        <dbReference type="SAM" id="Phobius"/>
    </source>
</evidence>
<dbReference type="RefSeq" id="WP_341786261.1">
    <property type="nucleotide sequence ID" value="NZ_JAAOZC010000001.1"/>
</dbReference>
<dbReference type="InterPro" id="IPR003594">
    <property type="entry name" value="HATPase_dom"/>
</dbReference>
<sequence length="372" mass="40635">MAIASIVGFWTLYFAILTTRALVIYQDHAGTGSRAIVSIASVMITILFYLALRWIGTTKLWTSIIVAAVLAAPAAISYAAINWYVFSHSWVQPQPRRVVVMAGEGGPGTGHAPTMITVGKMSSDDNMAPVTAIADQAANGYFFFVCWAALYLALCYAAEIGALERRAAALKRAAQSAELRALRYQVNPHFLFNTLNSLSSLVMTDRKAAAERMIVNLSTFFRNSLTADPTEDVPLDDEIRLQQLYLDIEAERFPERLAVRIDVDEDVRKACVPGLILQPLVENAVKHGVSRARTPVTLRIRAYREGVNLVVLVDNDGDTRGVAPAQGTGVGLRNVRERLAARFGDEAKASWATIPGGGFAVRLEMPLIHNDC</sequence>